<organism evidence="2 3">
    <name type="scientific">Spirodela intermedia</name>
    <name type="common">Intermediate duckweed</name>
    <dbReference type="NCBI Taxonomy" id="51605"/>
    <lineage>
        <taxon>Eukaryota</taxon>
        <taxon>Viridiplantae</taxon>
        <taxon>Streptophyta</taxon>
        <taxon>Embryophyta</taxon>
        <taxon>Tracheophyta</taxon>
        <taxon>Spermatophyta</taxon>
        <taxon>Magnoliopsida</taxon>
        <taxon>Liliopsida</taxon>
        <taxon>Araceae</taxon>
        <taxon>Lemnoideae</taxon>
        <taxon>Spirodela</taxon>
    </lineage>
</organism>
<dbReference type="Proteomes" id="UP000663760">
    <property type="component" value="Chromosome 3"/>
</dbReference>
<name>A0A7I8K681_SPIIN</name>
<dbReference type="PANTHER" id="PTHR34802:SF1">
    <property type="entry name" value="CHORISMATE SYNTHASE"/>
    <property type="match status" value="1"/>
</dbReference>
<keyword evidence="3" id="KW-1185">Reference proteome</keyword>
<accession>A0A7I8K681</accession>
<evidence type="ECO:0000313" key="3">
    <source>
        <dbReference type="Proteomes" id="UP000663760"/>
    </source>
</evidence>
<dbReference type="EMBL" id="LR746266">
    <property type="protein sequence ID" value="CAA7393126.1"/>
    <property type="molecule type" value="Genomic_DNA"/>
</dbReference>
<feature type="region of interest" description="Disordered" evidence="1">
    <location>
        <begin position="439"/>
        <end position="470"/>
    </location>
</feature>
<protein>
    <submittedName>
        <fullName evidence="2">Uncharacterized protein</fullName>
    </submittedName>
</protein>
<proteinExistence type="predicted"/>
<gene>
    <name evidence="2" type="ORF">SI8410_03003924</name>
</gene>
<evidence type="ECO:0000313" key="2">
    <source>
        <dbReference type="EMBL" id="CAA7393126.1"/>
    </source>
</evidence>
<reference evidence="2" key="1">
    <citation type="submission" date="2020-02" db="EMBL/GenBank/DDBJ databases">
        <authorList>
            <person name="Scholz U."/>
            <person name="Mascher M."/>
            <person name="Fiebig A."/>
        </authorList>
    </citation>
    <scope>NUCLEOTIDE SEQUENCE</scope>
</reference>
<dbReference type="AlphaFoldDB" id="A0A7I8K681"/>
<dbReference type="PANTHER" id="PTHR34802">
    <property type="entry name" value="CHORISMATE SYNTHASE"/>
    <property type="match status" value="1"/>
</dbReference>
<dbReference type="OrthoDB" id="1923709at2759"/>
<evidence type="ECO:0000256" key="1">
    <source>
        <dbReference type="SAM" id="MobiDB-lite"/>
    </source>
</evidence>
<sequence length="470" mass="51551">MLTCEDLEQSILADVKGMGSNVPDEIQEPLSTLNPNLELPKANVDNQASEHLLSLLQKGAQSKDSINLEAMFTSGKHVGEIKADVSLSSARSYFPDDAETVSIESGKSLTLEALFGSAFMRELHSTEAPISGQRRLADDQVMAQSHSIPHPLGDTKIPSEYASKQENVNDIPGGRRSHTLGEAWIDLEQSRVKNFNAAAGQGSSSGIHLPEEESLISLGSCANPATSEIFHVENTPRSEMLGPRIPNEVDVTQNNERSSSVSVLEASVHGPHDAAWAEIAHQHLHGQSPPSQFPFSQINQMRPYLHHLDNPANRTPQMKFVGPENIHHDPQHRFLANVVHRHPFHGPGGPRFDPNFHLPIPPPPMPMPGGFAPHPLQYFPRGGPLPHTVNSMPVSMHEAMHNFQGHLNHGGYGMEMPGTAGISGHRPQPFARLMEMEAQQLNSQPPHLNPAGQSQVRLFDHELPPSLRYR</sequence>
<feature type="compositionally biased region" description="Polar residues" evidence="1">
    <location>
        <begin position="439"/>
        <end position="456"/>
    </location>
</feature>